<dbReference type="EMBL" id="JAQJJG010000021">
    <property type="protein sequence ID" value="MDN5124500.1"/>
    <property type="molecule type" value="Genomic_DNA"/>
</dbReference>
<proteinExistence type="predicted"/>
<evidence type="ECO:0000313" key="1">
    <source>
        <dbReference type="EMBL" id="MDN5124500.1"/>
    </source>
</evidence>
<sequence>MNNDTFEKKLEDSNINKTIFSELTSLPYQTLMNWKRNDRVPVWVDSWLENYNKAKVADDIMKAIEPFRMNK</sequence>
<dbReference type="Proteomes" id="UP001170364">
    <property type="component" value="Unassembled WGS sequence"/>
</dbReference>
<protein>
    <recommendedName>
        <fullName evidence="3">Acyl carrier protein</fullName>
    </recommendedName>
</protein>
<reference evidence="1" key="1">
    <citation type="journal article" date="2023" name="Microorganisms">
        <title>Genomic Characterization of Arcobacter butzleri Strains Isolated from Various Sources in Lithuania.</title>
        <authorList>
            <person name="Uljanovas D."/>
            <person name="Golz G."/>
            <person name="Fleischmann S."/>
            <person name="Kudirkiene E."/>
            <person name="Kasetiene N."/>
            <person name="Grineviciene A."/>
            <person name="Tamuleviciene E."/>
            <person name="Aksomaitiene J."/>
            <person name="Alter T."/>
            <person name="Malakauskas M."/>
        </authorList>
    </citation>
    <scope>NUCLEOTIDE SEQUENCE</scope>
    <source>
        <strain evidence="1">S41</strain>
    </source>
</reference>
<reference evidence="1" key="2">
    <citation type="submission" date="2023-01" db="EMBL/GenBank/DDBJ databases">
        <authorList>
            <person name="Uljanovas D."/>
        </authorList>
    </citation>
    <scope>NUCLEOTIDE SEQUENCE</scope>
    <source>
        <strain evidence="1">S41</strain>
    </source>
</reference>
<gene>
    <name evidence="1" type="ORF">PJV93_11335</name>
</gene>
<dbReference type="AlphaFoldDB" id="A0AAW7QDI1"/>
<name>A0AAW7QDI1_9BACT</name>
<comment type="caution">
    <text evidence="1">The sequence shown here is derived from an EMBL/GenBank/DDBJ whole genome shotgun (WGS) entry which is preliminary data.</text>
</comment>
<organism evidence="1 2">
    <name type="scientific">Aliarcobacter butzleri</name>
    <dbReference type="NCBI Taxonomy" id="28197"/>
    <lineage>
        <taxon>Bacteria</taxon>
        <taxon>Pseudomonadati</taxon>
        <taxon>Campylobacterota</taxon>
        <taxon>Epsilonproteobacteria</taxon>
        <taxon>Campylobacterales</taxon>
        <taxon>Arcobacteraceae</taxon>
        <taxon>Aliarcobacter</taxon>
    </lineage>
</organism>
<accession>A0AAW7QDI1</accession>
<evidence type="ECO:0000313" key="2">
    <source>
        <dbReference type="Proteomes" id="UP001170364"/>
    </source>
</evidence>
<evidence type="ECO:0008006" key="3">
    <source>
        <dbReference type="Google" id="ProtNLM"/>
    </source>
</evidence>
<dbReference type="RefSeq" id="WP_301371321.1">
    <property type="nucleotide sequence ID" value="NZ_JAQJJF010000020.1"/>
</dbReference>